<name>A0A6C0LE75_9ZZZZ</name>
<feature type="coiled-coil region" evidence="1">
    <location>
        <begin position="31"/>
        <end position="65"/>
    </location>
</feature>
<keyword evidence="2" id="KW-1133">Transmembrane helix</keyword>
<sequence>MQPMNINITNSKETSETEDYSEFEKYIIINNIQLTKENKQLREQITELEKQNNEHESENDKYDERIRYMRGLMHNLYSLKEMSSLVRNNWEEYAKKSNKLFNKYNDIDGLINKIIVIYIINLVIILLIDVLFNNNYIILIKMIIYNSAIIALFSTSYKKFINNDDLYKISWCHKNKKIVMKYNEEYYNIKNLQNDLENQTKEKIKEINELEKACVGVSVMIDNV</sequence>
<keyword evidence="1" id="KW-0175">Coiled coil</keyword>
<feature type="coiled-coil region" evidence="1">
    <location>
        <begin position="182"/>
        <end position="213"/>
    </location>
</feature>
<feature type="transmembrane region" description="Helical" evidence="2">
    <location>
        <begin position="136"/>
        <end position="153"/>
    </location>
</feature>
<feature type="transmembrane region" description="Helical" evidence="2">
    <location>
        <begin position="110"/>
        <end position="130"/>
    </location>
</feature>
<accession>A0A6C0LE75</accession>
<evidence type="ECO:0000313" key="3">
    <source>
        <dbReference type="EMBL" id="QHU28873.1"/>
    </source>
</evidence>
<dbReference type="EMBL" id="MN740475">
    <property type="protein sequence ID" value="QHU28873.1"/>
    <property type="molecule type" value="Genomic_DNA"/>
</dbReference>
<proteinExistence type="predicted"/>
<keyword evidence="2" id="KW-0812">Transmembrane</keyword>
<evidence type="ECO:0000256" key="1">
    <source>
        <dbReference type="SAM" id="Coils"/>
    </source>
</evidence>
<evidence type="ECO:0000256" key="2">
    <source>
        <dbReference type="SAM" id="Phobius"/>
    </source>
</evidence>
<keyword evidence="2" id="KW-0472">Membrane</keyword>
<protein>
    <submittedName>
        <fullName evidence="3">Uncharacterized protein</fullName>
    </submittedName>
</protein>
<dbReference type="AlphaFoldDB" id="A0A6C0LE75"/>
<reference evidence="3" key="1">
    <citation type="journal article" date="2020" name="Nature">
        <title>Giant virus diversity and host interactions through global metagenomics.</title>
        <authorList>
            <person name="Schulz F."/>
            <person name="Roux S."/>
            <person name="Paez-Espino D."/>
            <person name="Jungbluth S."/>
            <person name="Walsh D.A."/>
            <person name="Denef V.J."/>
            <person name="McMahon K.D."/>
            <person name="Konstantinidis K.T."/>
            <person name="Eloe-Fadrosh E.A."/>
            <person name="Kyrpides N.C."/>
            <person name="Woyke T."/>
        </authorList>
    </citation>
    <scope>NUCLEOTIDE SEQUENCE</scope>
    <source>
        <strain evidence="3">GVMAG-M-3300027791-30</strain>
    </source>
</reference>
<organism evidence="3">
    <name type="scientific">viral metagenome</name>
    <dbReference type="NCBI Taxonomy" id="1070528"/>
    <lineage>
        <taxon>unclassified sequences</taxon>
        <taxon>metagenomes</taxon>
        <taxon>organismal metagenomes</taxon>
    </lineage>
</organism>